<feature type="region of interest" description="Disordered" evidence="2">
    <location>
        <begin position="103"/>
        <end position="134"/>
    </location>
</feature>
<evidence type="ECO:0000256" key="2">
    <source>
        <dbReference type="SAM" id="MobiDB-lite"/>
    </source>
</evidence>
<feature type="compositionally biased region" description="Basic and acidic residues" evidence="2">
    <location>
        <begin position="121"/>
        <end position="130"/>
    </location>
</feature>
<dbReference type="RefSeq" id="XP_057427905.1">
    <property type="nucleotide sequence ID" value="XM_057571922.1"/>
</dbReference>
<name>I3T818_LOTJA</name>
<sequence>MASRKSYLSKPSYIFAETHFNNQKSPPQEGGVLELDEADLWISWSQSPATEALKKGSPRSGLKRSGARKVVDAGNTGGRPGPGSLPVSIPDWSKILKQDYKEHRKWNSDDEDDDDEDGDEEHLPPHEYLARTRGASLSVHEGIGRTLKGRDLRSVRNAIWKKVGFED</sequence>
<protein>
    <recommendedName>
        <fullName evidence="4">Senescence regulator S40</fullName>
    </recommendedName>
</protein>
<dbReference type="OrthoDB" id="1917735at2759"/>
<dbReference type="OMA" id="MARTRIV"/>
<evidence type="ECO:0008006" key="4">
    <source>
        <dbReference type="Google" id="ProtNLM"/>
    </source>
</evidence>
<dbReference type="EMBL" id="BT148866">
    <property type="protein sequence ID" value="AFK48660.1"/>
    <property type="molecule type" value="mRNA"/>
</dbReference>
<dbReference type="GeneID" id="130721176"/>
<reference evidence="3" key="1">
    <citation type="submission" date="2012-05" db="EMBL/GenBank/DDBJ databases">
        <authorList>
            <person name="Krishnakumar V."/>
            <person name="Cheung F."/>
            <person name="Xiao Y."/>
            <person name="Chan A."/>
            <person name="Moskal W.A."/>
            <person name="Town C.D."/>
        </authorList>
    </citation>
    <scope>NUCLEOTIDE SEQUENCE</scope>
</reference>
<dbReference type="PANTHER" id="PTHR46525:SF6">
    <property type="entry name" value="ARABIDOPSIS THALIANA GENOMIC DNA, CHROMOSOME 5, P1 CLONE:MOK16"/>
    <property type="match status" value="1"/>
</dbReference>
<dbReference type="GO" id="GO:0010150">
    <property type="term" value="P:leaf senescence"/>
    <property type="evidence" value="ECO:0007669"/>
    <property type="project" value="UniProtKB-ARBA"/>
</dbReference>
<dbReference type="PANTHER" id="PTHR46525">
    <property type="entry name" value="EMB|CAB72159.1"/>
    <property type="match status" value="1"/>
</dbReference>
<feature type="region of interest" description="Disordered" evidence="2">
    <location>
        <begin position="48"/>
        <end position="90"/>
    </location>
</feature>
<dbReference type="KEGG" id="lja:130721176"/>
<feature type="compositionally biased region" description="Acidic residues" evidence="2">
    <location>
        <begin position="109"/>
        <end position="120"/>
    </location>
</feature>
<accession>I3T818</accession>
<evidence type="ECO:0000256" key="1">
    <source>
        <dbReference type="ARBA" id="ARBA00034773"/>
    </source>
</evidence>
<organism evidence="3">
    <name type="scientific">Lotus japonicus</name>
    <name type="common">Lotus corniculatus var. japonicus</name>
    <dbReference type="NCBI Taxonomy" id="34305"/>
    <lineage>
        <taxon>Eukaryota</taxon>
        <taxon>Viridiplantae</taxon>
        <taxon>Streptophyta</taxon>
        <taxon>Embryophyta</taxon>
        <taxon>Tracheophyta</taxon>
        <taxon>Spermatophyta</taxon>
        <taxon>Magnoliopsida</taxon>
        <taxon>eudicotyledons</taxon>
        <taxon>Gunneridae</taxon>
        <taxon>Pentapetalae</taxon>
        <taxon>rosids</taxon>
        <taxon>fabids</taxon>
        <taxon>Fabales</taxon>
        <taxon>Fabaceae</taxon>
        <taxon>Papilionoideae</taxon>
        <taxon>50 kb inversion clade</taxon>
        <taxon>NPAAA clade</taxon>
        <taxon>Hologalegina</taxon>
        <taxon>robinioid clade</taxon>
        <taxon>Loteae</taxon>
        <taxon>Lotus</taxon>
    </lineage>
</organism>
<proteinExistence type="evidence at transcript level"/>
<dbReference type="InterPro" id="IPR007608">
    <property type="entry name" value="Senescence_reg_S40"/>
</dbReference>
<comment type="similarity">
    <text evidence="1">Belongs to the senescence regulator S40 family.</text>
</comment>
<dbReference type="Pfam" id="PF04520">
    <property type="entry name" value="Senescence_reg"/>
    <property type="match status" value="1"/>
</dbReference>
<evidence type="ECO:0000313" key="3">
    <source>
        <dbReference type="EMBL" id="AFK48660.1"/>
    </source>
</evidence>
<dbReference type="AlphaFoldDB" id="I3T818"/>